<reference evidence="6 7" key="1">
    <citation type="submission" date="2019-10" db="EMBL/GenBank/DDBJ databases">
        <title>Lysobacter alkalisoli sp. nov., isolated from saline-alkaline soil.</title>
        <authorList>
            <person name="Sun J.-Q."/>
        </authorList>
    </citation>
    <scope>NUCLEOTIDE SEQUENCE [LARGE SCALE GENOMIC DNA]</scope>
    <source>
        <strain evidence="6 7">KCTC 42381</strain>
    </source>
</reference>
<dbReference type="InterPro" id="IPR036736">
    <property type="entry name" value="ACP-like_sf"/>
</dbReference>
<dbReference type="PANTHER" id="PTHR45527:SF1">
    <property type="entry name" value="FATTY ACID SYNTHASE"/>
    <property type="match status" value="1"/>
</dbReference>
<dbReference type="InterPro" id="IPR006162">
    <property type="entry name" value="Ppantetheine_attach_site"/>
</dbReference>
<feature type="domain" description="Carrier" evidence="5">
    <location>
        <begin position="2077"/>
        <end position="2153"/>
    </location>
</feature>
<dbReference type="EMBL" id="VICD02000052">
    <property type="protein sequence ID" value="KAB8198093.1"/>
    <property type="molecule type" value="Genomic_DNA"/>
</dbReference>
<dbReference type="FunFam" id="3.40.50.980:FF:000001">
    <property type="entry name" value="Non-ribosomal peptide synthetase"/>
    <property type="match status" value="2"/>
</dbReference>
<feature type="domain" description="Carrier" evidence="5">
    <location>
        <begin position="1037"/>
        <end position="1114"/>
    </location>
</feature>
<proteinExistence type="inferred from homology"/>
<name>A0A508B3C1_9GAMM</name>
<dbReference type="FunFam" id="2.30.38.10:FF:000001">
    <property type="entry name" value="Non-ribosomal peptide synthetase PvdI"/>
    <property type="match status" value="1"/>
</dbReference>
<dbReference type="FunFam" id="3.40.50.980:FF:000002">
    <property type="entry name" value="Enterobactin synthetase component F"/>
    <property type="match status" value="1"/>
</dbReference>
<dbReference type="CDD" id="cd05930">
    <property type="entry name" value="A_NRPS"/>
    <property type="match status" value="2"/>
</dbReference>
<dbReference type="Gene3D" id="3.30.300.30">
    <property type="match status" value="2"/>
</dbReference>
<protein>
    <submittedName>
        <fullName evidence="6">Amino acid adenylation domain-containing protein</fullName>
    </submittedName>
</protein>
<dbReference type="GO" id="GO:0031177">
    <property type="term" value="F:phosphopantetheine binding"/>
    <property type="evidence" value="ECO:0007669"/>
    <property type="project" value="InterPro"/>
</dbReference>
<dbReference type="PROSITE" id="PS00012">
    <property type="entry name" value="PHOSPHOPANTETHEINE"/>
    <property type="match status" value="2"/>
</dbReference>
<dbReference type="InterPro" id="IPR010071">
    <property type="entry name" value="AA_adenyl_dom"/>
</dbReference>
<keyword evidence="3" id="KW-0596">Phosphopantetheine</keyword>
<dbReference type="Gene3D" id="2.30.38.10">
    <property type="entry name" value="Luciferase, Domain 3"/>
    <property type="match status" value="2"/>
</dbReference>
<dbReference type="FunFam" id="3.30.300.30:FF:000010">
    <property type="entry name" value="Enterobactin synthetase component F"/>
    <property type="match status" value="1"/>
</dbReference>
<dbReference type="SUPFAM" id="SSF52777">
    <property type="entry name" value="CoA-dependent acyltransferases"/>
    <property type="match status" value="6"/>
</dbReference>
<dbReference type="FunFam" id="3.30.300.30:FF:000015">
    <property type="entry name" value="Nonribosomal peptide synthase SidD"/>
    <property type="match status" value="1"/>
</dbReference>
<dbReference type="Gene3D" id="3.30.559.10">
    <property type="entry name" value="Chloramphenicol acetyltransferase-like domain"/>
    <property type="match status" value="3"/>
</dbReference>
<dbReference type="GO" id="GO:0003824">
    <property type="term" value="F:catalytic activity"/>
    <property type="evidence" value="ECO:0007669"/>
    <property type="project" value="InterPro"/>
</dbReference>
<dbReference type="InterPro" id="IPR020806">
    <property type="entry name" value="PKS_PP-bd"/>
</dbReference>
<dbReference type="FunFam" id="3.40.50.12780:FF:000012">
    <property type="entry name" value="Non-ribosomal peptide synthetase"/>
    <property type="match status" value="1"/>
</dbReference>
<organism evidence="6 7">
    <name type="scientific">Marilutibacter maris</name>
    <dbReference type="NCBI Taxonomy" id="1605891"/>
    <lineage>
        <taxon>Bacteria</taxon>
        <taxon>Pseudomonadati</taxon>
        <taxon>Pseudomonadota</taxon>
        <taxon>Gammaproteobacteria</taxon>
        <taxon>Lysobacterales</taxon>
        <taxon>Lysobacteraceae</taxon>
        <taxon>Marilutibacter</taxon>
    </lineage>
</organism>
<dbReference type="PANTHER" id="PTHR45527">
    <property type="entry name" value="NONRIBOSOMAL PEPTIDE SYNTHETASE"/>
    <property type="match status" value="1"/>
</dbReference>
<dbReference type="Gene3D" id="3.40.50.980">
    <property type="match status" value="5"/>
</dbReference>
<dbReference type="Pfam" id="PF00550">
    <property type="entry name" value="PP-binding"/>
    <property type="match status" value="2"/>
</dbReference>
<dbReference type="Pfam" id="PF13193">
    <property type="entry name" value="AMP-binding_C"/>
    <property type="match status" value="2"/>
</dbReference>
<dbReference type="RefSeq" id="WP_141481378.1">
    <property type="nucleotide sequence ID" value="NZ_VICD02000052.1"/>
</dbReference>
<dbReference type="GO" id="GO:0005829">
    <property type="term" value="C:cytosol"/>
    <property type="evidence" value="ECO:0007669"/>
    <property type="project" value="TreeGrafter"/>
</dbReference>
<dbReference type="Pfam" id="PF00668">
    <property type="entry name" value="Condensation"/>
    <property type="match status" value="3"/>
</dbReference>
<accession>A0A508B3C1</accession>
<comment type="cofactor">
    <cofactor evidence="1">
        <name>pantetheine 4'-phosphate</name>
        <dbReference type="ChEBI" id="CHEBI:47942"/>
    </cofactor>
</comment>
<dbReference type="InterPro" id="IPR023213">
    <property type="entry name" value="CAT-like_dom_sf"/>
</dbReference>
<dbReference type="CDD" id="cd19531">
    <property type="entry name" value="LCL_NRPS-like"/>
    <property type="match status" value="3"/>
</dbReference>
<evidence type="ECO:0000313" key="7">
    <source>
        <dbReference type="Proteomes" id="UP000320431"/>
    </source>
</evidence>
<dbReference type="InterPro" id="IPR009081">
    <property type="entry name" value="PP-bd_ACP"/>
</dbReference>
<dbReference type="SUPFAM" id="SSF47336">
    <property type="entry name" value="ACP-like"/>
    <property type="match status" value="2"/>
</dbReference>
<comment type="similarity">
    <text evidence="2">Belongs to the ATP-dependent AMP-binding enzyme family.</text>
</comment>
<dbReference type="NCBIfam" id="TIGR01733">
    <property type="entry name" value="AA-adenyl-dom"/>
    <property type="match status" value="2"/>
</dbReference>
<dbReference type="PROSITE" id="PS00455">
    <property type="entry name" value="AMP_BINDING"/>
    <property type="match status" value="2"/>
</dbReference>
<dbReference type="Gene3D" id="3.30.559.30">
    <property type="entry name" value="Nonribosomal peptide synthetase, condensation domain"/>
    <property type="match status" value="3"/>
</dbReference>
<dbReference type="SUPFAM" id="SSF56801">
    <property type="entry name" value="Acetyl-CoA synthetase-like"/>
    <property type="match status" value="3"/>
</dbReference>
<dbReference type="FunFam" id="1.10.1200.10:FF:000005">
    <property type="entry name" value="Nonribosomal peptide synthetase 1"/>
    <property type="match status" value="2"/>
</dbReference>
<sequence>MNTLESLIDALEDKGIRLALDGAGGLRIRGDKAALSSELMGSLRHHKAQLLEWLSASDGDEPDIVPVPRDGDIPASYAQQRLWFIDRLGGGSPQYNMPGAMRIEGAFDPELAERALSRIVERHEVLRTVFVASTDTPMQRIRPAGRFSLARLDMSDLPAELRDQAVRDALNADAVKPFALDRDLMLRAAYIHLGDSDGVLMFNMHHIASDGWSMGVLVREFVMLYAALSEGADDPLPPLPVQYADYAQWQRRWLSGDRMDRQLAYWERTLTGIPQVHGLPLDHPRPPQQAFTGAVHAVRVGGDVAERLRELALGAESTLFMLVHAALSAVLARYGGSEDVIIGTPVANRRRAELEPLVGFFVNTLALRTQTPLARSFREHLAVVRQVNLEAQANQDVPFEHVVERIQPQRSASHSPVFQIMLAMDAREEGEVKLPSLRMTPLFGEAVSAKFDLTFNASEGKDGIDIGIAYNRDLFHASSMERLGDLIGMALRRIVDNPDASLAELTRPGDEERERLLIEWNDTRADYPLERCIHQLIEANAARVPDAHALSFGDSALSYGELNARSNRLAHHLRALGVGQEKRVGLYLERSIDMIVAIVAVLKAGAAYVPLDPDYPGDRIAYMIQDSAPDVVLVQECLRPALPESGVPVICLDADSNAWSDRPESNLDLEMSSSSLAYIIYTSGSTGTPKGVMNEHAGVLNRLIWGRERFELGSDERILQKTPFSFDVSVCEIFLPLISGAELVVARPDGHRDPRYLAEIIERKRITATCFVPSMLQAFLDHASSAGCASIRRIWCSGEALSFALIERFREVLPSAEIHNLYGPTEAAIEALAWDCSEDIGRSVVPIGRPIANMRVYVLDPDGQPVPQSVCGEIWLAGVGVARGYRNRPELTQERFLPDPFSAIPGGRMYRTGDVGRWLPEGAVEYLGRNDFQVKIRGLRIELGEIEQQLLGIEGVTAAVVVAREDRPGQKRLVAYVAAEADDSLVARMRGHLLGRLPEYMVPTAFVCLPKLPQLSNGKVDRSVLPLPADEAATYVAPSTPTEAELAEIWASLLGRDRGDIGAQDNFFSLGGHSLLSIRLLAEIHDRLGVDMPIRAVFEASRLDELAARIDGDREPVISRPPVEVLERSSDLVPMSFAQQRLWFMDRFAGGSAHYNMPGALRVVGRFDQDATEHALRRIIERHEPLRTVYVDTADGPMQRIRGQFDWKLRRLDLSHLPVSERERGLADFLTVYAAEPFDLASDVMLRAAFVSMADDEGVLAFNMHHIASDGWSMGVLVQEFIQLFDAFVHGRGDPLPPLPVAYADYAAWQRNWLAGEVMERQLSYWEDRLADLPATHSLPLDRPRPTNQTFNGRIHRFEIGAGVLEGLKQRAHAANATLFVLLSAAFSVVLSRLSGETDIVIGTPVANRLHKELQPLVGFFVNSLVLRVDCDPDQSFDDLLRRLRASSLDAQDNQDVPFEYLVERLQPARNTSHTPLFQIVFSLTEPARMSPVSGDVRFEAWEPDALAAKFDISLDAAETSNGVVFSLLYNTDLFDASTMQRLGGSLKRLLEALSEGSTQTIGTLPLLDEAEEAELLALAGEDAGWDINLGLHRRFERVARQQPDAVAVVAGDRILSFEELDTDANRLASGLRAQGVAEGAVVAVVLPRTTNLIVAILAILKTGAAYVPVEPDYPMERKRYMVRDSGAEVVLTFEQDDRQYGQARVFNPTALEAEAVAEPSSDIGRDGLAYVLYTSGSTGTPKGVSIEHGAVVNLASNLAMATRGVVGAWGWVASVAFDASVQGLAELTSGRTLVIVDEATRRDGEALSELIRRHDIAILDATPSLLELWFSQQLDPVLPMLVVGGEPISQSLWSRVVAWRARYDRRAVNMYGPTECCVNSTSAEIAGPTPHIGRALRNVRVYVLDKSQQLVPSGGRGELWIGGSGLGRGYHGRPDLTDASFIDHPRIGTRLYRTGDVARLREDGALEYLGRCDDQVKLRGYRIEPAEIEHRIRAVDGIEAAAVVVREDVAGDRRLVAYVAGDTTVASLARQLRESLPEYMLPAAFVVLDALPMTASGKLDRAALPKPEYASEEYVAPEGEPERHMASLWAEFLQVDPDRVGANSDFFEIGGHSLLATRVISRLRESGIGLSLRDLFDRPVLRDFTAHAQRAERSVVRPLEPADRAGPLPLSFAQQRLWFIDQIDGGSHQYHLSSALRLDGDLDRAALHGAIDRLLDRHEALRTTFVAGPDGPRQRINPSAGMPLAVVDLSEIPVERQDDSIARLADEEVRSPFDLSTDMMLRVTLLVLGPHSHVLLFTQHHISSDGWSIGLVIREFSALYAALREGRTVAPEPPQLQYADYASWQREWLTGEVLDEQVGYWRDQLAGAPAVHSLPLDHARPARQGYEGRAYWHQLDAGLWRSIRAMARRENVTDFMALQTVFAVLVARYSNVRDVVIGTPIAGRDDSRLEGTVGFFINNLVLRTQFDPEASFRDVLSEQRKQVLDAYANQHLPFEMLVEALNPVRSLAYDPLFQIVFSLNNNVDEQLHLPGLEVTALRRPVSSAKVDLEVVAIESGDDLAIGWTYRTGIFEESTVARLAEGFERLLEAVVDDAGRQVFDYPLLTEREASGAMRAGRGVDSPYDARPVQQQIAEQAQRTPASPAVVCGDVTLSYAELEARSNRLA</sequence>
<dbReference type="InterPro" id="IPR000873">
    <property type="entry name" value="AMP-dep_synth/lig_dom"/>
</dbReference>
<dbReference type="Pfam" id="PF00501">
    <property type="entry name" value="AMP-binding"/>
    <property type="match status" value="2"/>
</dbReference>
<dbReference type="InterPro" id="IPR045851">
    <property type="entry name" value="AMP-bd_C_sf"/>
</dbReference>
<feature type="non-terminal residue" evidence="6">
    <location>
        <position position="2665"/>
    </location>
</feature>
<evidence type="ECO:0000256" key="3">
    <source>
        <dbReference type="ARBA" id="ARBA00022450"/>
    </source>
</evidence>
<dbReference type="InterPro" id="IPR025110">
    <property type="entry name" value="AMP-bd_C"/>
</dbReference>
<dbReference type="Gene3D" id="1.10.10.1830">
    <property type="entry name" value="Non-ribosomal peptide synthase, adenylation domain"/>
    <property type="match status" value="1"/>
</dbReference>
<dbReference type="InterPro" id="IPR020845">
    <property type="entry name" value="AMP-binding_CS"/>
</dbReference>
<evidence type="ECO:0000259" key="5">
    <source>
        <dbReference type="PROSITE" id="PS50075"/>
    </source>
</evidence>
<evidence type="ECO:0000313" key="6">
    <source>
        <dbReference type="EMBL" id="KAB8198093.1"/>
    </source>
</evidence>
<dbReference type="GO" id="GO:0043041">
    <property type="term" value="P:amino acid activation for nonribosomal peptide biosynthetic process"/>
    <property type="evidence" value="ECO:0007669"/>
    <property type="project" value="TreeGrafter"/>
</dbReference>
<dbReference type="FunFam" id="3.30.559.10:FF:000012">
    <property type="entry name" value="Non-ribosomal peptide synthetase"/>
    <property type="match status" value="2"/>
</dbReference>
<dbReference type="PROSITE" id="PS50075">
    <property type="entry name" value="CARRIER"/>
    <property type="match status" value="2"/>
</dbReference>
<keyword evidence="4" id="KW-0597">Phosphoprotein</keyword>
<dbReference type="GO" id="GO:0044550">
    <property type="term" value="P:secondary metabolite biosynthetic process"/>
    <property type="evidence" value="ECO:0007669"/>
    <property type="project" value="UniProtKB-ARBA"/>
</dbReference>
<dbReference type="NCBIfam" id="NF003417">
    <property type="entry name" value="PRK04813.1"/>
    <property type="match status" value="3"/>
</dbReference>
<evidence type="ECO:0000256" key="1">
    <source>
        <dbReference type="ARBA" id="ARBA00001957"/>
    </source>
</evidence>
<dbReference type="InterPro" id="IPR044894">
    <property type="entry name" value="TubC_N_sf"/>
</dbReference>
<dbReference type="Gene3D" id="1.10.1200.10">
    <property type="entry name" value="ACP-like"/>
    <property type="match status" value="2"/>
</dbReference>
<dbReference type="SMART" id="SM00823">
    <property type="entry name" value="PKS_PP"/>
    <property type="match status" value="2"/>
</dbReference>
<evidence type="ECO:0000256" key="2">
    <source>
        <dbReference type="ARBA" id="ARBA00006432"/>
    </source>
</evidence>
<dbReference type="InterPro" id="IPR001242">
    <property type="entry name" value="Condensation_dom"/>
</dbReference>
<dbReference type="Proteomes" id="UP000320431">
    <property type="component" value="Unassembled WGS sequence"/>
</dbReference>
<evidence type="ECO:0000256" key="4">
    <source>
        <dbReference type="ARBA" id="ARBA00022553"/>
    </source>
</evidence>
<comment type="caution">
    <text evidence="6">The sequence shown here is derived from an EMBL/GenBank/DDBJ whole genome shotgun (WGS) entry which is preliminary data.</text>
</comment>
<gene>
    <name evidence="6" type="ORF">FKV24_003840</name>
</gene>